<evidence type="ECO:0000259" key="3">
    <source>
        <dbReference type="PROSITE" id="PS51304"/>
    </source>
</evidence>
<evidence type="ECO:0000313" key="5">
    <source>
        <dbReference type="Proteomes" id="UP000596742"/>
    </source>
</evidence>
<comment type="caution">
    <text evidence="4">The sequence shown here is derived from an EMBL/GenBank/DDBJ whole genome shotgun (WGS) entry which is preliminary data.</text>
</comment>
<dbReference type="SMART" id="SM00908">
    <property type="entry name" value="Gal-bind_lectin"/>
    <property type="match status" value="3"/>
</dbReference>
<gene>
    <name evidence="4" type="ORF">MGAL_10B027317</name>
</gene>
<evidence type="ECO:0000313" key="4">
    <source>
        <dbReference type="EMBL" id="VDI75413.1"/>
    </source>
</evidence>
<evidence type="ECO:0000256" key="2">
    <source>
        <dbReference type="ARBA" id="ARBA00022737"/>
    </source>
</evidence>
<dbReference type="InterPro" id="IPR001079">
    <property type="entry name" value="Galectin_CRD"/>
</dbReference>
<dbReference type="AlphaFoldDB" id="A0A8B6H9D5"/>
<dbReference type="PANTHER" id="PTHR11346:SF32">
    <property type="entry name" value="GALECTIN-4"/>
    <property type="match status" value="1"/>
</dbReference>
<feature type="domain" description="Galectin" evidence="3">
    <location>
        <begin position="12"/>
        <end position="142"/>
    </location>
</feature>
<proteinExistence type="predicted"/>
<organism evidence="4 5">
    <name type="scientific">Mytilus galloprovincialis</name>
    <name type="common">Mediterranean mussel</name>
    <dbReference type="NCBI Taxonomy" id="29158"/>
    <lineage>
        <taxon>Eukaryota</taxon>
        <taxon>Metazoa</taxon>
        <taxon>Spiralia</taxon>
        <taxon>Lophotrochozoa</taxon>
        <taxon>Mollusca</taxon>
        <taxon>Bivalvia</taxon>
        <taxon>Autobranchia</taxon>
        <taxon>Pteriomorphia</taxon>
        <taxon>Mytilida</taxon>
        <taxon>Mytiloidea</taxon>
        <taxon>Mytilidae</taxon>
        <taxon>Mytilinae</taxon>
        <taxon>Mytilus</taxon>
    </lineage>
</organism>
<dbReference type="PROSITE" id="PS51304">
    <property type="entry name" value="GALECTIN"/>
    <property type="match status" value="3"/>
</dbReference>
<dbReference type="Pfam" id="PF00337">
    <property type="entry name" value="Gal-bind_lectin"/>
    <property type="match status" value="3"/>
</dbReference>
<dbReference type="PANTHER" id="PTHR11346">
    <property type="entry name" value="GALECTIN"/>
    <property type="match status" value="1"/>
</dbReference>
<dbReference type="CDD" id="cd00070">
    <property type="entry name" value="GLECT"/>
    <property type="match status" value="3"/>
</dbReference>
<protein>
    <recommendedName>
        <fullName evidence="3">Galectin domain-containing protein</fullName>
    </recommendedName>
</protein>
<dbReference type="SMART" id="SM00276">
    <property type="entry name" value="GLECT"/>
    <property type="match status" value="3"/>
</dbReference>
<dbReference type="OrthoDB" id="6066079at2759"/>
<dbReference type="EMBL" id="UYJE01009659">
    <property type="protein sequence ID" value="VDI75413.1"/>
    <property type="molecule type" value="Genomic_DNA"/>
</dbReference>
<dbReference type="Proteomes" id="UP000596742">
    <property type="component" value="Unassembled WGS sequence"/>
</dbReference>
<name>A0A8B6H9D5_MYTGA</name>
<feature type="domain" description="Galectin" evidence="3">
    <location>
        <begin position="285"/>
        <end position="416"/>
    </location>
</feature>
<dbReference type="InterPro" id="IPR044156">
    <property type="entry name" value="Galectin-like"/>
</dbReference>
<keyword evidence="5" id="KW-1185">Reference proteome</keyword>
<dbReference type="Gene3D" id="2.60.120.200">
    <property type="match status" value="3"/>
</dbReference>
<feature type="domain" description="Galectin" evidence="3">
    <location>
        <begin position="149"/>
        <end position="278"/>
    </location>
</feature>
<keyword evidence="2" id="KW-0677">Repeat</keyword>
<accession>A0A8B6H9D5</accession>
<dbReference type="GO" id="GO:0030246">
    <property type="term" value="F:carbohydrate binding"/>
    <property type="evidence" value="ECO:0007669"/>
    <property type="project" value="UniProtKB-KW"/>
</dbReference>
<reference evidence="4" key="1">
    <citation type="submission" date="2018-11" db="EMBL/GenBank/DDBJ databases">
        <authorList>
            <person name="Alioto T."/>
            <person name="Alioto T."/>
        </authorList>
    </citation>
    <scope>NUCLEOTIDE SEQUENCE</scope>
</reference>
<sequence length="682" mass="78296">MSYSINRIITPSTLQIPGGLRPGKQILLRGRVTHNHDYFCINVREAEGGGDILFHFNPRQEDEVVVRNTFSGGEWGEEERDKPHFPFGSGKSFLLRIEIAEDGYRTYVQGKPFINYGHRIDPSKGMFLELSDGAEYYDVTFQDKDDTPYRTEIPGRMQIGKAVRLRGATRGSEGFNVNFSCDCENESIAFHFNPRPSDGTVVMNANIGGWGDEERDFEGDFPFENDQYFDIIFVCTAEKYHVYVNENHFADFNHRLDFADATYLHILGDVDIAELEFLEPVDDDFVKEIPSGLEKGDVLLFRGFMKPESEWFAINLHYGLTTDSDVALHFNPRIDQGQVVFNSRTDDAWADEERIDIPQCIADRKPFEIKIVTKSKKFKVYVNGSKVKKFESRGEIENIKGINVNAGAYIFQVKLERKLEKPVLERIPGVLESEIEKVSGEIESLFGELGHLSDVSDRDSLTPSPRTNMVVQRQHEQQDFAGSLKRPQVLDLTSHSHDISQHLTIDNQQEPHVANLQQIDQQGINRPQLANNNHRQDVTAGTSDEMPNDHVLHFPPSVQHDNQYCQQNQQVASHLQQASPAYHRLFTCENPGKQDKDVYQPVTPSVERVQPFQPPIQNDNYNRQPQFNEYDTVIPSTKKTKWVLTTYKVVSTGFNHQRYNHRLMYRVLRRYPNLRLVPPIIC</sequence>
<dbReference type="InterPro" id="IPR013320">
    <property type="entry name" value="ConA-like_dom_sf"/>
</dbReference>
<dbReference type="SUPFAM" id="SSF49899">
    <property type="entry name" value="Concanavalin A-like lectins/glucanases"/>
    <property type="match status" value="3"/>
</dbReference>
<keyword evidence="1" id="KW-0430">Lectin</keyword>
<evidence type="ECO:0000256" key="1">
    <source>
        <dbReference type="ARBA" id="ARBA00022734"/>
    </source>
</evidence>